<dbReference type="AlphaFoldDB" id="A0A4S8JQT2"/>
<reference evidence="8 9" key="1">
    <citation type="journal article" date="2019" name="Nat. Plants">
        <title>Genome sequencing of Musa balbisiana reveals subgenome evolution and function divergence in polyploid bananas.</title>
        <authorList>
            <person name="Yao X."/>
        </authorList>
    </citation>
    <scope>NUCLEOTIDE SEQUENCE [LARGE SCALE GENOMIC DNA]</scope>
    <source>
        <strain evidence="9">cv. DH-PKW</strain>
        <tissue evidence="8">Leaves</tissue>
    </source>
</reference>
<protein>
    <recommendedName>
        <fullName evidence="7">HTH myb-type domain-containing protein</fullName>
    </recommendedName>
</protein>
<dbReference type="InterPro" id="IPR044787">
    <property type="entry name" value="HHO5-like"/>
</dbReference>
<evidence type="ECO:0000313" key="9">
    <source>
        <dbReference type="Proteomes" id="UP000317650"/>
    </source>
</evidence>
<keyword evidence="3" id="KW-0238">DNA-binding</keyword>
<feature type="domain" description="HTH myb-type" evidence="7">
    <location>
        <begin position="165"/>
        <end position="225"/>
    </location>
</feature>
<keyword evidence="2" id="KW-0805">Transcription regulation</keyword>
<dbReference type="InterPro" id="IPR006447">
    <property type="entry name" value="Myb_dom_plants"/>
</dbReference>
<evidence type="ECO:0000259" key="7">
    <source>
        <dbReference type="PROSITE" id="PS51294"/>
    </source>
</evidence>
<feature type="region of interest" description="Disordered" evidence="6">
    <location>
        <begin position="127"/>
        <end position="170"/>
    </location>
</feature>
<evidence type="ECO:0000256" key="5">
    <source>
        <dbReference type="ARBA" id="ARBA00023242"/>
    </source>
</evidence>
<dbReference type="InterPro" id="IPR058673">
    <property type="entry name" value="HHO5-like_N"/>
</dbReference>
<dbReference type="GO" id="GO:0005634">
    <property type="term" value="C:nucleus"/>
    <property type="evidence" value="ECO:0007669"/>
    <property type="project" value="UniProtKB-SubCell"/>
</dbReference>
<dbReference type="SUPFAM" id="SSF46689">
    <property type="entry name" value="Homeodomain-like"/>
    <property type="match status" value="1"/>
</dbReference>
<organism evidence="8 9">
    <name type="scientific">Musa balbisiana</name>
    <name type="common">Banana</name>
    <dbReference type="NCBI Taxonomy" id="52838"/>
    <lineage>
        <taxon>Eukaryota</taxon>
        <taxon>Viridiplantae</taxon>
        <taxon>Streptophyta</taxon>
        <taxon>Embryophyta</taxon>
        <taxon>Tracheophyta</taxon>
        <taxon>Spermatophyta</taxon>
        <taxon>Magnoliopsida</taxon>
        <taxon>Liliopsida</taxon>
        <taxon>Zingiberales</taxon>
        <taxon>Musaceae</taxon>
        <taxon>Musa</taxon>
    </lineage>
</organism>
<dbReference type="Pfam" id="PF00249">
    <property type="entry name" value="Myb_DNA-binding"/>
    <property type="match status" value="1"/>
</dbReference>
<evidence type="ECO:0000256" key="4">
    <source>
        <dbReference type="ARBA" id="ARBA00023163"/>
    </source>
</evidence>
<keyword evidence="5" id="KW-0539">Nucleus</keyword>
<evidence type="ECO:0000256" key="2">
    <source>
        <dbReference type="ARBA" id="ARBA00023015"/>
    </source>
</evidence>
<dbReference type="EMBL" id="PYDT01000004">
    <property type="protein sequence ID" value="THU64404.1"/>
    <property type="molecule type" value="Genomic_DNA"/>
</dbReference>
<comment type="subcellular location">
    <subcellularLocation>
        <location evidence="1">Nucleus</location>
    </subcellularLocation>
</comment>
<dbReference type="Proteomes" id="UP000317650">
    <property type="component" value="Chromosome 1"/>
</dbReference>
<sequence length="295" mass="33521">MDDRSEKAFWYDELIDELKEERRKIQVFRRELPLCLHLINQTIENYMQLMMVEDTVRTSNETVLKEFISLKPSSDASEENRDPDPVPEKVMIYDKAIGFMISCIQDETYSVYNTYTTQDRVRKPVAVEARKVREDAHSGDKEDDLGSEGGEGKGGDGEDKKKSASQGKTRRWWSEDLHKLFLDALQQLGGCHAAKPKHIRELMKVDGLTNDEVKSHLQKYRLHARRRRRSSTVENPSAGVPQLVVLGGIWIPPPGYGVAAATHPVVNAPRNGTHPSLPFPSSNSVLEHQNQYNII</sequence>
<evidence type="ECO:0000256" key="6">
    <source>
        <dbReference type="SAM" id="MobiDB-lite"/>
    </source>
</evidence>
<keyword evidence="9" id="KW-1185">Reference proteome</keyword>
<dbReference type="PROSITE" id="PS51294">
    <property type="entry name" value="HTH_MYB"/>
    <property type="match status" value="1"/>
</dbReference>
<dbReference type="Pfam" id="PF26575">
    <property type="entry name" value="HHO5_N"/>
    <property type="match status" value="1"/>
</dbReference>
<dbReference type="InterPro" id="IPR017930">
    <property type="entry name" value="Myb_dom"/>
</dbReference>
<dbReference type="InterPro" id="IPR001005">
    <property type="entry name" value="SANT/Myb"/>
</dbReference>
<comment type="caution">
    <text evidence="8">The sequence shown here is derived from an EMBL/GenBank/DDBJ whole genome shotgun (WGS) entry which is preliminary data.</text>
</comment>
<dbReference type="GO" id="GO:0003700">
    <property type="term" value="F:DNA-binding transcription factor activity"/>
    <property type="evidence" value="ECO:0007669"/>
    <property type="project" value="InterPro"/>
</dbReference>
<feature type="compositionally biased region" description="Basic and acidic residues" evidence="6">
    <location>
        <begin position="150"/>
        <end position="162"/>
    </location>
</feature>
<accession>A0A4S8JQT2</accession>
<dbReference type="GO" id="GO:0003677">
    <property type="term" value="F:DNA binding"/>
    <property type="evidence" value="ECO:0007669"/>
    <property type="project" value="UniProtKB-KW"/>
</dbReference>
<proteinExistence type="predicted"/>
<dbReference type="InterPro" id="IPR009057">
    <property type="entry name" value="Homeodomain-like_sf"/>
</dbReference>
<keyword evidence="4" id="KW-0804">Transcription</keyword>
<evidence type="ECO:0000256" key="1">
    <source>
        <dbReference type="ARBA" id="ARBA00004123"/>
    </source>
</evidence>
<gene>
    <name evidence="8" type="ORF">C4D60_Mb01t26110</name>
</gene>
<dbReference type="Gene3D" id="1.10.10.60">
    <property type="entry name" value="Homeodomain-like"/>
    <property type="match status" value="1"/>
</dbReference>
<evidence type="ECO:0000313" key="8">
    <source>
        <dbReference type="EMBL" id="THU64404.1"/>
    </source>
</evidence>
<evidence type="ECO:0000256" key="3">
    <source>
        <dbReference type="ARBA" id="ARBA00023125"/>
    </source>
</evidence>
<feature type="compositionally biased region" description="Basic and acidic residues" evidence="6">
    <location>
        <begin position="128"/>
        <end position="140"/>
    </location>
</feature>
<name>A0A4S8JQT2_MUSBA</name>
<dbReference type="FunFam" id="1.10.10.60:FF:000007">
    <property type="entry name" value="Two-component response regulator"/>
    <property type="match status" value="1"/>
</dbReference>
<dbReference type="NCBIfam" id="TIGR01557">
    <property type="entry name" value="myb_SHAQKYF"/>
    <property type="match status" value="1"/>
</dbReference>
<dbReference type="PANTHER" id="PTHR31003">
    <property type="entry name" value="MYB FAMILY TRANSCRIPTION FACTOR"/>
    <property type="match status" value="1"/>
</dbReference>
<dbReference type="PANTHER" id="PTHR31003:SF16">
    <property type="entry name" value="TRANSCRIPTION FACTOR HHO2"/>
    <property type="match status" value="1"/>
</dbReference>